<dbReference type="EMBL" id="CP097511">
    <property type="protein sequence ID" value="URE42358.1"/>
    <property type="molecule type" value="Genomic_DNA"/>
</dbReference>
<protein>
    <submittedName>
        <fullName evidence="2">Uncharacterized protein</fullName>
    </submittedName>
</protein>
<evidence type="ECO:0000256" key="1">
    <source>
        <dbReference type="SAM" id="MobiDB-lite"/>
    </source>
</evidence>
<evidence type="ECO:0000313" key="3">
    <source>
        <dbReference type="Proteomes" id="UP001055439"/>
    </source>
</evidence>
<proteinExistence type="predicted"/>
<accession>A0A9E7I492</accession>
<organism evidence="2 3">
    <name type="scientific">Musa troglodytarum</name>
    <name type="common">fe'i banana</name>
    <dbReference type="NCBI Taxonomy" id="320322"/>
    <lineage>
        <taxon>Eukaryota</taxon>
        <taxon>Viridiplantae</taxon>
        <taxon>Streptophyta</taxon>
        <taxon>Embryophyta</taxon>
        <taxon>Tracheophyta</taxon>
        <taxon>Spermatophyta</taxon>
        <taxon>Magnoliopsida</taxon>
        <taxon>Liliopsida</taxon>
        <taxon>Zingiberales</taxon>
        <taxon>Musaceae</taxon>
        <taxon>Musa</taxon>
    </lineage>
</organism>
<feature type="compositionally biased region" description="Low complexity" evidence="1">
    <location>
        <begin position="12"/>
        <end position="29"/>
    </location>
</feature>
<dbReference type="AlphaFoldDB" id="A0A9E7I492"/>
<sequence length="109" mass="11673">MFIGEPMKSQRATKAPLPPRTLAAAASPANGRSNDDSRMQHSHLTDHCVFNTAELTINGWTPRPLKCGRAVMTAAGELSLEAMADGLAVSRRPDSIRSPFYGHSGAIDL</sequence>
<gene>
    <name evidence="2" type="ORF">MUK42_07795</name>
</gene>
<name>A0A9E7I492_9LILI</name>
<keyword evidence="3" id="KW-1185">Reference proteome</keyword>
<evidence type="ECO:0000313" key="2">
    <source>
        <dbReference type="EMBL" id="URE42358.1"/>
    </source>
</evidence>
<feature type="region of interest" description="Disordered" evidence="1">
    <location>
        <begin position="1"/>
        <end position="40"/>
    </location>
</feature>
<dbReference type="Proteomes" id="UP001055439">
    <property type="component" value="Chromosome 9"/>
</dbReference>
<reference evidence="2" key="1">
    <citation type="submission" date="2022-05" db="EMBL/GenBank/DDBJ databases">
        <title>The Musa troglodytarum L. genome provides insights into the mechanism of non-climacteric behaviour and enrichment of carotenoids.</title>
        <authorList>
            <person name="Wang J."/>
        </authorList>
    </citation>
    <scope>NUCLEOTIDE SEQUENCE</scope>
    <source>
        <tissue evidence="2">Leaf</tissue>
    </source>
</reference>